<proteinExistence type="predicted"/>
<comment type="caution">
    <text evidence="2">The sequence shown here is derived from an EMBL/GenBank/DDBJ whole genome shotgun (WGS) entry which is preliminary data.</text>
</comment>
<reference evidence="2 3" key="1">
    <citation type="submission" date="2020-02" db="EMBL/GenBank/DDBJ databases">
        <title>Draft genome sequence of Haematococcus lacustris strain NIES-144.</title>
        <authorList>
            <person name="Morimoto D."/>
            <person name="Nakagawa S."/>
            <person name="Yoshida T."/>
            <person name="Sawayama S."/>
        </authorList>
    </citation>
    <scope>NUCLEOTIDE SEQUENCE [LARGE SCALE GENOMIC DNA]</scope>
    <source>
        <strain evidence="2 3">NIES-144</strain>
    </source>
</reference>
<organism evidence="2 3">
    <name type="scientific">Haematococcus lacustris</name>
    <name type="common">Green alga</name>
    <name type="synonym">Haematococcus pluvialis</name>
    <dbReference type="NCBI Taxonomy" id="44745"/>
    <lineage>
        <taxon>Eukaryota</taxon>
        <taxon>Viridiplantae</taxon>
        <taxon>Chlorophyta</taxon>
        <taxon>core chlorophytes</taxon>
        <taxon>Chlorophyceae</taxon>
        <taxon>CS clade</taxon>
        <taxon>Chlamydomonadales</taxon>
        <taxon>Haematococcaceae</taxon>
        <taxon>Haematococcus</taxon>
    </lineage>
</organism>
<sequence length="609" mass="64570">MMVAANLDSLDIAQLRVVVANLAQLHVAAPHLSLMPLMPAPSGGPSPAQVKEATTPLHDAGQLLRRLADASLPRKDQSQPASLPQALSSSRLVNQRAAPQQIGLPILRDLLLRSLGLQLVALANLTAQPAQKRLYEQVAGDMPAIEPAPGPLSKVLNAMKRTRGESQKPGDISQPELGVVWQPNAETVAELQQRAYIMVSCLERVALLGWQLPAGALGNMVIMVGRLASFPSTATLPLPLFCRALHALRAHGVTERPKRSHNRLMLHAARLVGSGELLARGAPGEAGAYAAEAGQRFRNASFAPLLQLLATLQSTGFQSIAVFEHVLCKTLLEDYLPTSLPPSASYLSSSVPQLLSAARQTAAEQREAALVDHPTTHVHHPYPSVGQATTQQDRVHLSQLRVSQLVQLLRSMLSLQVAGTSPVLEGVQAAGADRVVSSSSSSPKGSQRDEAGASSKALVGLVMGVAGVLQSAAQHPDVSQLAAPNVRQQLEDTATALMAVSQATDRAQQQQLCGCAEPSVSALIMALEVMGGSWAPIEQEGPAQRASNQPDGGFDAWIDAQLAMLRERQQSANAMPQLQLRAQQQGYARAWLRVAARLKVTPAIGPANP</sequence>
<dbReference type="AlphaFoldDB" id="A0A699YVR4"/>
<dbReference type="Proteomes" id="UP000485058">
    <property type="component" value="Unassembled WGS sequence"/>
</dbReference>
<dbReference type="EMBL" id="BLLF01000656">
    <property type="protein sequence ID" value="GFH13830.1"/>
    <property type="molecule type" value="Genomic_DNA"/>
</dbReference>
<name>A0A699YVR4_HAELA</name>
<gene>
    <name evidence="2" type="ORF">HaLaN_09782</name>
</gene>
<evidence type="ECO:0000256" key="1">
    <source>
        <dbReference type="SAM" id="MobiDB-lite"/>
    </source>
</evidence>
<accession>A0A699YVR4</accession>
<protein>
    <submittedName>
        <fullName evidence="2">Uncharacterized protein</fullName>
    </submittedName>
</protein>
<evidence type="ECO:0000313" key="2">
    <source>
        <dbReference type="EMBL" id="GFH13830.1"/>
    </source>
</evidence>
<feature type="region of interest" description="Disordered" evidence="1">
    <location>
        <begin position="432"/>
        <end position="452"/>
    </location>
</feature>
<evidence type="ECO:0000313" key="3">
    <source>
        <dbReference type="Proteomes" id="UP000485058"/>
    </source>
</evidence>
<keyword evidence="3" id="KW-1185">Reference proteome</keyword>